<organism evidence="1 2">
    <name type="scientific">Trifolium medium</name>
    <dbReference type="NCBI Taxonomy" id="97028"/>
    <lineage>
        <taxon>Eukaryota</taxon>
        <taxon>Viridiplantae</taxon>
        <taxon>Streptophyta</taxon>
        <taxon>Embryophyta</taxon>
        <taxon>Tracheophyta</taxon>
        <taxon>Spermatophyta</taxon>
        <taxon>Magnoliopsida</taxon>
        <taxon>eudicotyledons</taxon>
        <taxon>Gunneridae</taxon>
        <taxon>Pentapetalae</taxon>
        <taxon>rosids</taxon>
        <taxon>fabids</taxon>
        <taxon>Fabales</taxon>
        <taxon>Fabaceae</taxon>
        <taxon>Papilionoideae</taxon>
        <taxon>50 kb inversion clade</taxon>
        <taxon>NPAAA clade</taxon>
        <taxon>Hologalegina</taxon>
        <taxon>IRL clade</taxon>
        <taxon>Trifolieae</taxon>
        <taxon>Trifolium</taxon>
    </lineage>
</organism>
<keyword evidence="2" id="KW-1185">Reference proteome</keyword>
<sequence>GSMARCAVHSAIAGFISSIGASRNMEWRGAWLNQVVPR</sequence>
<protein>
    <submittedName>
        <fullName evidence="1">Uncharacterized protein</fullName>
    </submittedName>
</protein>
<dbReference type="AlphaFoldDB" id="A0A392RT79"/>
<comment type="caution">
    <text evidence="1">The sequence shown here is derived from an EMBL/GenBank/DDBJ whole genome shotgun (WGS) entry which is preliminary data.</text>
</comment>
<dbReference type="Proteomes" id="UP000265520">
    <property type="component" value="Unassembled WGS sequence"/>
</dbReference>
<name>A0A392RT79_9FABA</name>
<evidence type="ECO:0000313" key="2">
    <source>
        <dbReference type="Proteomes" id="UP000265520"/>
    </source>
</evidence>
<accession>A0A392RT79</accession>
<reference evidence="1 2" key="1">
    <citation type="journal article" date="2018" name="Front. Plant Sci.">
        <title>Red Clover (Trifolium pratense) and Zigzag Clover (T. medium) - A Picture of Genomic Similarities and Differences.</title>
        <authorList>
            <person name="Dluhosova J."/>
            <person name="Istvanek J."/>
            <person name="Nedelnik J."/>
            <person name="Repkova J."/>
        </authorList>
    </citation>
    <scope>NUCLEOTIDE SEQUENCE [LARGE SCALE GENOMIC DNA]</scope>
    <source>
        <strain evidence="2">cv. 10/8</strain>
        <tissue evidence="1">Leaf</tissue>
    </source>
</reference>
<dbReference type="EMBL" id="LXQA010268843">
    <property type="protein sequence ID" value="MCI39569.1"/>
    <property type="molecule type" value="Genomic_DNA"/>
</dbReference>
<feature type="non-terminal residue" evidence="1">
    <location>
        <position position="1"/>
    </location>
</feature>
<proteinExistence type="predicted"/>
<evidence type="ECO:0000313" key="1">
    <source>
        <dbReference type="EMBL" id="MCI39569.1"/>
    </source>
</evidence>